<name>A0A9X7JNE9_9ACTN</name>
<reference evidence="1 2" key="1">
    <citation type="submission" date="2018-03" db="EMBL/GenBank/DDBJ databases">
        <title>Chitinolytic properties of Streptosporangium nondiastaticum TBG75A20.</title>
        <authorList>
            <person name="Gayathri V."/>
            <person name="Shiburaj S."/>
        </authorList>
    </citation>
    <scope>NUCLEOTIDE SEQUENCE [LARGE SCALE GENOMIC DNA]</scope>
    <source>
        <strain evidence="1 2">TBG75A20</strain>
    </source>
</reference>
<gene>
    <name evidence="1" type="ORF">B7P34_20540</name>
</gene>
<dbReference type="EMBL" id="PXWG01000057">
    <property type="protein sequence ID" value="PSJ26910.1"/>
    <property type="molecule type" value="Genomic_DNA"/>
</dbReference>
<evidence type="ECO:0000313" key="2">
    <source>
        <dbReference type="Proteomes" id="UP000242427"/>
    </source>
</evidence>
<proteinExistence type="predicted"/>
<keyword evidence="2" id="KW-1185">Reference proteome</keyword>
<evidence type="ECO:0000313" key="1">
    <source>
        <dbReference type="EMBL" id="PSJ26910.1"/>
    </source>
</evidence>
<dbReference type="AlphaFoldDB" id="A0A9X7JNE9"/>
<dbReference type="RefSeq" id="WP_106678492.1">
    <property type="nucleotide sequence ID" value="NZ_PXWG01000057.1"/>
</dbReference>
<comment type="caution">
    <text evidence="1">The sequence shown here is derived from an EMBL/GenBank/DDBJ whole genome shotgun (WGS) entry which is preliminary data.</text>
</comment>
<dbReference type="Proteomes" id="UP000242427">
    <property type="component" value="Unassembled WGS sequence"/>
</dbReference>
<sequence>MRDALRASGLRSYWLRQYGCLHTLQARTAAEAHVTGTLNTLPLPYRAAYALTLRLLPAAFLLVSGRGLRKASAAEGRRSMRRVAALPGFGDVVRASTALALLGALDGLPGQQQPAPHRGADR</sequence>
<protein>
    <submittedName>
        <fullName evidence="1">Uncharacterized protein</fullName>
    </submittedName>
</protein>
<organism evidence="1 2">
    <name type="scientific">Streptosporangium nondiastaticum</name>
    <dbReference type="NCBI Taxonomy" id="35764"/>
    <lineage>
        <taxon>Bacteria</taxon>
        <taxon>Bacillati</taxon>
        <taxon>Actinomycetota</taxon>
        <taxon>Actinomycetes</taxon>
        <taxon>Streptosporangiales</taxon>
        <taxon>Streptosporangiaceae</taxon>
        <taxon>Streptosporangium</taxon>
    </lineage>
</organism>
<dbReference type="OrthoDB" id="4235644at2"/>
<accession>A0A9X7JNE9</accession>